<organism evidence="3">
    <name type="scientific">Haemonchus placei</name>
    <name type="common">Barber's pole worm</name>
    <dbReference type="NCBI Taxonomy" id="6290"/>
    <lineage>
        <taxon>Eukaryota</taxon>
        <taxon>Metazoa</taxon>
        <taxon>Ecdysozoa</taxon>
        <taxon>Nematoda</taxon>
        <taxon>Chromadorea</taxon>
        <taxon>Rhabditida</taxon>
        <taxon>Rhabditina</taxon>
        <taxon>Rhabditomorpha</taxon>
        <taxon>Strongyloidea</taxon>
        <taxon>Trichostrongylidae</taxon>
        <taxon>Haemonchus</taxon>
    </lineage>
</organism>
<sequence>MFFDFFTTPSILNSFFINIVFIKLNLKPISPQALSNSASIRSACSMFGVTSTMSSVKRR</sequence>
<protein>
    <submittedName>
        <fullName evidence="3">Secreted protein</fullName>
    </submittedName>
</protein>
<proteinExistence type="predicted"/>
<gene>
    <name evidence="1" type="ORF">HPLM_LOCUS11892</name>
</gene>
<reference evidence="3" key="1">
    <citation type="submission" date="2017-02" db="UniProtKB">
        <authorList>
            <consortium name="WormBaseParasite"/>
        </authorList>
    </citation>
    <scope>IDENTIFICATION</scope>
</reference>
<dbReference type="WBParaSite" id="HPLM_0001190001-mRNA-1">
    <property type="protein sequence ID" value="HPLM_0001190001-mRNA-1"/>
    <property type="gene ID" value="HPLM_0001190001"/>
</dbReference>
<dbReference type="Proteomes" id="UP000268014">
    <property type="component" value="Unassembled WGS sequence"/>
</dbReference>
<name>A0A0N4WL86_HAEPC</name>
<evidence type="ECO:0000313" key="2">
    <source>
        <dbReference type="Proteomes" id="UP000268014"/>
    </source>
</evidence>
<dbReference type="AlphaFoldDB" id="A0A0N4WL86"/>
<reference evidence="1 2" key="2">
    <citation type="submission" date="2018-11" db="EMBL/GenBank/DDBJ databases">
        <authorList>
            <consortium name="Pathogen Informatics"/>
        </authorList>
    </citation>
    <scope>NUCLEOTIDE SEQUENCE [LARGE SCALE GENOMIC DNA]</scope>
    <source>
        <strain evidence="1 2">MHpl1</strain>
    </source>
</reference>
<keyword evidence="2" id="KW-1185">Reference proteome</keyword>
<evidence type="ECO:0000313" key="3">
    <source>
        <dbReference type="WBParaSite" id="HPLM_0001190001-mRNA-1"/>
    </source>
</evidence>
<accession>A0A0N4WL86</accession>
<evidence type="ECO:0000313" key="1">
    <source>
        <dbReference type="EMBL" id="VDO44146.1"/>
    </source>
</evidence>
<dbReference type="EMBL" id="UZAF01017699">
    <property type="protein sequence ID" value="VDO44146.1"/>
    <property type="molecule type" value="Genomic_DNA"/>
</dbReference>